<dbReference type="Proteomes" id="UP000222542">
    <property type="component" value="Unassembled WGS sequence"/>
</dbReference>
<evidence type="ECO:0000259" key="9">
    <source>
        <dbReference type="Pfam" id="PF06886"/>
    </source>
</evidence>
<feature type="coiled-coil region" evidence="6">
    <location>
        <begin position="532"/>
        <end position="562"/>
    </location>
</feature>
<feature type="region of interest" description="Disordered" evidence="7">
    <location>
        <begin position="172"/>
        <end position="193"/>
    </location>
</feature>
<evidence type="ECO:0000256" key="6">
    <source>
        <dbReference type="SAM" id="Coils"/>
    </source>
</evidence>
<gene>
    <name evidence="10" type="ORF">T459_34676</name>
</gene>
<dbReference type="InterPro" id="IPR027329">
    <property type="entry name" value="TPX2_C"/>
</dbReference>
<reference evidence="10 11" key="2">
    <citation type="journal article" date="2017" name="Genome Biol.">
        <title>New reference genome sequences of hot pepper reveal the massive evolution of plant disease-resistance genes by retroduplication.</title>
        <authorList>
            <person name="Kim S."/>
            <person name="Park J."/>
            <person name="Yeom S.I."/>
            <person name="Kim Y.M."/>
            <person name="Seo E."/>
            <person name="Kim K.T."/>
            <person name="Kim M.S."/>
            <person name="Lee J.M."/>
            <person name="Cheong K."/>
            <person name="Shin H.S."/>
            <person name="Kim S.B."/>
            <person name="Han K."/>
            <person name="Lee J."/>
            <person name="Park M."/>
            <person name="Lee H.A."/>
            <person name="Lee H.Y."/>
            <person name="Lee Y."/>
            <person name="Oh S."/>
            <person name="Lee J.H."/>
            <person name="Choi E."/>
            <person name="Choi E."/>
            <person name="Lee S.E."/>
            <person name="Jeon J."/>
            <person name="Kim H."/>
            <person name="Choi G."/>
            <person name="Song H."/>
            <person name="Lee J."/>
            <person name="Lee S.C."/>
            <person name="Kwon J.K."/>
            <person name="Lee H.Y."/>
            <person name="Koo N."/>
            <person name="Hong Y."/>
            <person name="Kim R.W."/>
            <person name="Kang W.H."/>
            <person name="Huh J.H."/>
            <person name="Kang B.C."/>
            <person name="Yang T.J."/>
            <person name="Lee Y.H."/>
            <person name="Bennetzen J.L."/>
            <person name="Choi D."/>
        </authorList>
    </citation>
    <scope>NUCLEOTIDE SEQUENCE [LARGE SCALE GENOMIC DNA]</scope>
    <source>
        <strain evidence="11">cv. CM334</strain>
    </source>
</reference>
<evidence type="ECO:0000256" key="7">
    <source>
        <dbReference type="SAM" id="MobiDB-lite"/>
    </source>
</evidence>
<keyword evidence="5" id="KW-0206">Cytoskeleton</keyword>
<dbReference type="AlphaFoldDB" id="A0A2G2XVG2"/>
<keyword evidence="4" id="KW-0493">Microtubule</keyword>
<sequence>MHEWTKVWQQYLVEYNSYGMTYPLTHTERFQNSAPKALHLGLLYVGSLVVLLVYSILYGLTEKKSNWLGATTSAAVIILDWNLGACLYGFKLLISRVVVLFVAGTSRVFLICFGVHYWYFGHCISYAVVASVLLGAAVSRNLSVTDPLAARRDALQSTVIRLREGFCREDQNSSASSSEVCGSSVKRSSSADAGHLGNATVPCTGDDSTWNNIEGINSDKSIDSGRPSLALRSSSCRSVVQEPEVGSSYVDRNLEHNSSLVVCSSSGLESQGGDSSTSTSANQQILDLNLALAFQEKLSDPRITSMLKRKGRHTDRELANLLQDKGLDPNFAVMLKENGLDPMILALLQRSSLDADREHRDSNPPVTDSNDVEDVLPNHISFSEELRLQGLGKWLQRCRVMLHHVAGTPERAWLLFSLIFILETVVVAIFQPKTIKLLNATHQQDEDLSMTSKPRKYGFIAWMLSTCVGLLLSFLRNLHDLILIPEALSLRDRDHALCDCEALLGHADVTVKFWSSRAENAGRAENHLTLGMKEIEEKVHAKEEETRHLQARNQEKKEAEIKPLRRNLNFKANPMPAFYREPDHRSEKTKEKKEAEIKQLWRNLNFKATPMPAFYRELGRRSEKNKDGQSWEEAGARAAVRGG</sequence>
<keyword evidence="8" id="KW-1133">Transmembrane helix</keyword>
<feature type="compositionally biased region" description="Basic and acidic residues" evidence="7">
    <location>
        <begin position="619"/>
        <end position="629"/>
    </location>
</feature>
<feature type="region of interest" description="Disordered" evidence="7">
    <location>
        <begin position="619"/>
        <end position="643"/>
    </location>
</feature>
<dbReference type="Gramene" id="PHT61483">
    <property type="protein sequence ID" value="PHT61483"/>
    <property type="gene ID" value="T459_34676"/>
</dbReference>
<feature type="transmembrane region" description="Helical" evidence="8">
    <location>
        <begin position="97"/>
        <end position="118"/>
    </location>
</feature>
<keyword evidence="8" id="KW-0812">Transmembrane</keyword>
<protein>
    <recommendedName>
        <fullName evidence="9">TPX2 C-terminal domain-containing protein</fullName>
    </recommendedName>
</protein>
<comment type="caution">
    <text evidence="10">The sequence shown here is derived from an EMBL/GenBank/DDBJ whole genome shotgun (WGS) entry which is preliminary data.</text>
</comment>
<keyword evidence="6" id="KW-0175">Coiled coil</keyword>
<feature type="compositionally biased region" description="Low complexity" evidence="7">
    <location>
        <begin position="173"/>
        <end position="190"/>
    </location>
</feature>
<evidence type="ECO:0000256" key="5">
    <source>
        <dbReference type="ARBA" id="ARBA00023212"/>
    </source>
</evidence>
<evidence type="ECO:0000313" key="10">
    <source>
        <dbReference type="EMBL" id="PHT61483.1"/>
    </source>
</evidence>
<dbReference type="GO" id="GO:0005874">
    <property type="term" value="C:microtubule"/>
    <property type="evidence" value="ECO:0007669"/>
    <property type="project" value="UniProtKB-KW"/>
</dbReference>
<evidence type="ECO:0000256" key="4">
    <source>
        <dbReference type="ARBA" id="ARBA00022701"/>
    </source>
</evidence>
<evidence type="ECO:0000256" key="3">
    <source>
        <dbReference type="ARBA" id="ARBA00022490"/>
    </source>
</evidence>
<feature type="transmembrane region" description="Helical" evidence="8">
    <location>
        <begin position="457"/>
        <end position="475"/>
    </location>
</feature>
<dbReference type="EMBL" id="AYRZ02000148">
    <property type="protein sequence ID" value="PHT61483.1"/>
    <property type="molecule type" value="Genomic_DNA"/>
</dbReference>
<comment type="subcellular location">
    <subcellularLocation>
        <location evidence="1">Cytoplasm</location>
        <location evidence="1">Cytoskeleton</location>
    </subcellularLocation>
</comment>
<evidence type="ECO:0000256" key="2">
    <source>
        <dbReference type="ARBA" id="ARBA00005885"/>
    </source>
</evidence>
<reference evidence="10 11" key="1">
    <citation type="journal article" date="2014" name="Nat. Genet.">
        <title>Genome sequence of the hot pepper provides insights into the evolution of pungency in Capsicum species.</title>
        <authorList>
            <person name="Kim S."/>
            <person name="Park M."/>
            <person name="Yeom S.I."/>
            <person name="Kim Y.M."/>
            <person name="Lee J.M."/>
            <person name="Lee H.A."/>
            <person name="Seo E."/>
            <person name="Choi J."/>
            <person name="Cheong K."/>
            <person name="Kim K.T."/>
            <person name="Jung K."/>
            <person name="Lee G.W."/>
            <person name="Oh S.K."/>
            <person name="Bae C."/>
            <person name="Kim S.B."/>
            <person name="Lee H.Y."/>
            <person name="Kim S.Y."/>
            <person name="Kim M.S."/>
            <person name="Kang B.C."/>
            <person name="Jo Y.D."/>
            <person name="Yang H.B."/>
            <person name="Jeong H.J."/>
            <person name="Kang W.H."/>
            <person name="Kwon J.K."/>
            <person name="Shin C."/>
            <person name="Lim J.Y."/>
            <person name="Park J.H."/>
            <person name="Huh J.H."/>
            <person name="Kim J.S."/>
            <person name="Kim B.D."/>
            <person name="Cohen O."/>
            <person name="Paran I."/>
            <person name="Suh M.C."/>
            <person name="Lee S.B."/>
            <person name="Kim Y.K."/>
            <person name="Shin Y."/>
            <person name="Noh S.J."/>
            <person name="Park J."/>
            <person name="Seo Y.S."/>
            <person name="Kwon S.Y."/>
            <person name="Kim H.A."/>
            <person name="Park J.M."/>
            <person name="Kim H.J."/>
            <person name="Choi S.B."/>
            <person name="Bosland P.W."/>
            <person name="Reeves G."/>
            <person name="Jo S.H."/>
            <person name="Lee B.W."/>
            <person name="Cho H.T."/>
            <person name="Choi H.S."/>
            <person name="Lee M.S."/>
            <person name="Yu Y."/>
            <person name="Do Choi Y."/>
            <person name="Park B.S."/>
            <person name="van Deynze A."/>
            <person name="Ashrafi H."/>
            <person name="Hill T."/>
            <person name="Kim W.T."/>
            <person name="Pai H.S."/>
            <person name="Ahn H.K."/>
            <person name="Yeam I."/>
            <person name="Giovannoni J.J."/>
            <person name="Rose J.K."/>
            <person name="Sorensen I."/>
            <person name="Lee S.J."/>
            <person name="Kim R.W."/>
            <person name="Choi I.Y."/>
            <person name="Choi B.S."/>
            <person name="Lim J.S."/>
            <person name="Lee Y.H."/>
            <person name="Choi D."/>
        </authorList>
    </citation>
    <scope>NUCLEOTIDE SEQUENCE [LARGE SCALE GENOMIC DNA]</scope>
    <source>
        <strain evidence="11">cv. CM334</strain>
    </source>
</reference>
<proteinExistence type="inferred from homology"/>
<keyword evidence="3" id="KW-0963">Cytoplasm</keyword>
<dbReference type="STRING" id="4072.A0A2G2XVG2"/>
<feature type="transmembrane region" description="Helical" evidence="8">
    <location>
        <begin position="37"/>
        <end position="61"/>
    </location>
</feature>
<name>A0A2G2XVG2_CAPAN</name>
<dbReference type="PANTHER" id="PTHR31358:SF44">
    <property type="entry name" value="ASPARTATE CARBAMOYLTRANSFERASE, CHLOROPLASTIC"/>
    <property type="match status" value="1"/>
</dbReference>
<evidence type="ECO:0000256" key="1">
    <source>
        <dbReference type="ARBA" id="ARBA00004245"/>
    </source>
</evidence>
<dbReference type="PANTHER" id="PTHR31358">
    <property type="entry name" value="PROTEIN WVD2-LIKE 4"/>
    <property type="match status" value="1"/>
</dbReference>
<comment type="similarity">
    <text evidence="2">Belongs to the TPX2 family.</text>
</comment>
<evidence type="ECO:0000313" key="11">
    <source>
        <dbReference type="Proteomes" id="UP000222542"/>
    </source>
</evidence>
<dbReference type="InterPro" id="IPR044833">
    <property type="entry name" value="WDL5/6"/>
</dbReference>
<keyword evidence="8" id="KW-0472">Membrane</keyword>
<feature type="domain" description="TPX2 C-terminal" evidence="9">
    <location>
        <begin position="533"/>
        <end position="587"/>
    </location>
</feature>
<organism evidence="10 11">
    <name type="scientific">Capsicum annuum</name>
    <name type="common">Capsicum pepper</name>
    <dbReference type="NCBI Taxonomy" id="4072"/>
    <lineage>
        <taxon>Eukaryota</taxon>
        <taxon>Viridiplantae</taxon>
        <taxon>Streptophyta</taxon>
        <taxon>Embryophyta</taxon>
        <taxon>Tracheophyta</taxon>
        <taxon>Spermatophyta</taxon>
        <taxon>Magnoliopsida</taxon>
        <taxon>eudicotyledons</taxon>
        <taxon>Gunneridae</taxon>
        <taxon>Pentapetalae</taxon>
        <taxon>asterids</taxon>
        <taxon>lamiids</taxon>
        <taxon>Solanales</taxon>
        <taxon>Solanaceae</taxon>
        <taxon>Solanoideae</taxon>
        <taxon>Capsiceae</taxon>
        <taxon>Capsicum</taxon>
    </lineage>
</organism>
<dbReference type="GO" id="GO:0008017">
    <property type="term" value="F:microtubule binding"/>
    <property type="evidence" value="ECO:0007669"/>
    <property type="project" value="InterPro"/>
</dbReference>
<feature type="transmembrane region" description="Helical" evidence="8">
    <location>
        <begin position="412"/>
        <end position="430"/>
    </location>
</feature>
<dbReference type="Pfam" id="PF06886">
    <property type="entry name" value="TPX2"/>
    <property type="match status" value="1"/>
</dbReference>
<keyword evidence="11" id="KW-1185">Reference proteome</keyword>
<accession>A0A2G2XVG2</accession>
<feature type="transmembrane region" description="Helical" evidence="8">
    <location>
        <begin position="67"/>
        <end position="90"/>
    </location>
</feature>
<evidence type="ECO:0000256" key="8">
    <source>
        <dbReference type="SAM" id="Phobius"/>
    </source>
</evidence>